<name>A0A7J5Y8V8_DISMA</name>
<dbReference type="GO" id="GO:0006508">
    <property type="term" value="P:proteolysis"/>
    <property type="evidence" value="ECO:0007669"/>
    <property type="project" value="InterPro"/>
</dbReference>
<dbReference type="InterPro" id="IPR001254">
    <property type="entry name" value="Trypsin_dom"/>
</dbReference>
<keyword evidence="4" id="KW-1185">Reference proteome</keyword>
<comment type="caution">
    <text evidence="3">The sequence shown here is derived from an EMBL/GenBank/DDBJ whole genome shotgun (WGS) entry which is preliminary data.</text>
</comment>
<dbReference type="EMBL" id="JAAKFY010000014">
    <property type="protein sequence ID" value="KAF3845902.1"/>
    <property type="molecule type" value="Genomic_DNA"/>
</dbReference>
<dbReference type="PANTHER" id="PTHR24252">
    <property type="entry name" value="ACROSIN-RELATED"/>
    <property type="match status" value="1"/>
</dbReference>
<protein>
    <recommendedName>
        <fullName evidence="2">Peptidase S1 domain-containing protein</fullName>
    </recommendedName>
</protein>
<sequence>MSLSERAVICGKAPRNSRIVGGSSVATAGEWPWMVSLQKNGSHVCGGTLVAEDAVLSNAECFTR</sequence>
<dbReference type="SUPFAM" id="SSF50494">
    <property type="entry name" value="Trypsin-like serine proteases"/>
    <property type="match status" value="1"/>
</dbReference>
<evidence type="ECO:0000313" key="3">
    <source>
        <dbReference type="EMBL" id="KAF3845902.1"/>
    </source>
</evidence>
<accession>A0A7J5Y8V8</accession>
<dbReference type="InterPro" id="IPR043504">
    <property type="entry name" value="Peptidase_S1_PA_chymotrypsin"/>
</dbReference>
<dbReference type="Pfam" id="PF00089">
    <property type="entry name" value="Trypsin"/>
    <property type="match status" value="1"/>
</dbReference>
<keyword evidence="1" id="KW-1015">Disulfide bond</keyword>
<dbReference type="AlphaFoldDB" id="A0A7J5Y8V8"/>
<gene>
    <name evidence="3" type="ORF">F7725_002980</name>
</gene>
<proteinExistence type="predicted"/>
<dbReference type="Proteomes" id="UP000518266">
    <property type="component" value="Unassembled WGS sequence"/>
</dbReference>
<dbReference type="GO" id="GO:0004252">
    <property type="term" value="F:serine-type endopeptidase activity"/>
    <property type="evidence" value="ECO:0007669"/>
    <property type="project" value="InterPro"/>
</dbReference>
<dbReference type="PANTHER" id="PTHR24252:SF7">
    <property type="entry name" value="HYALIN"/>
    <property type="match status" value="1"/>
</dbReference>
<reference evidence="3 4" key="1">
    <citation type="submission" date="2020-03" db="EMBL/GenBank/DDBJ databases">
        <title>Dissostichus mawsoni Genome sequencing and assembly.</title>
        <authorList>
            <person name="Park H."/>
        </authorList>
    </citation>
    <scope>NUCLEOTIDE SEQUENCE [LARGE SCALE GENOMIC DNA]</scope>
    <source>
        <strain evidence="3">DM0001</strain>
        <tissue evidence="3">Muscle</tissue>
    </source>
</reference>
<feature type="domain" description="Peptidase S1" evidence="2">
    <location>
        <begin position="20"/>
        <end position="63"/>
    </location>
</feature>
<dbReference type="InterPro" id="IPR009003">
    <property type="entry name" value="Peptidase_S1_PA"/>
</dbReference>
<dbReference type="OrthoDB" id="6380398at2759"/>
<evidence type="ECO:0000256" key="1">
    <source>
        <dbReference type="ARBA" id="ARBA00023157"/>
    </source>
</evidence>
<evidence type="ECO:0000259" key="2">
    <source>
        <dbReference type="Pfam" id="PF00089"/>
    </source>
</evidence>
<organism evidence="3 4">
    <name type="scientific">Dissostichus mawsoni</name>
    <name type="common">Antarctic cod</name>
    <dbReference type="NCBI Taxonomy" id="36200"/>
    <lineage>
        <taxon>Eukaryota</taxon>
        <taxon>Metazoa</taxon>
        <taxon>Chordata</taxon>
        <taxon>Craniata</taxon>
        <taxon>Vertebrata</taxon>
        <taxon>Euteleostomi</taxon>
        <taxon>Actinopterygii</taxon>
        <taxon>Neopterygii</taxon>
        <taxon>Teleostei</taxon>
        <taxon>Neoteleostei</taxon>
        <taxon>Acanthomorphata</taxon>
        <taxon>Eupercaria</taxon>
        <taxon>Perciformes</taxon>
        <taxon>Notothenioidei</taxon>
        <taxon>Nototheniidae</taxon>
        <taxon>Dissostichus</taxon>
    </lineage>
</organism>
<evidence type="ECO:0000313" key="4">
    <source>
        <dbReference type="Proteomes" id="UP000518266"/>
    </source>
</evidence>
<dbReference type="Gene3D" id="2.40.10.10">
    <property type="entry name" value="Trypsin-like serine proteases"/>
    <property type="match status" value="1"/>
</dbReference>